<dbReference type="EMBL" id="LNYP01000004">
    <property type="protein sequence ID" value="KTD44056.1"/>
    <property type="molecule type" value="Genomic_DNA"/>
</dbReference>
<name>A0A0W0XHQ8_9GAMM</name>
<evidence type="ECO:0000313" key="1">
    <source>
        <dbReference type="EMBL" id="KTD44056.1"/>
    </source>
</evidence>
<proteinExistence type="predicted"/>
<organism evidence="1 2">
    <name type="scientific">Legionella oakridgensis</name>
    <dbReference type="NCBI Taxonomy" id="29423"/>
    <lineage>
        <taxon>Bacteria</taxon>
        <taxon>Pseudomonadati</taxon>
        <taxon>Pseudomonadota</taxon>
        <taxon>Gammaproteobacteria</taxon>
        <taxon>Legionellales</taxon>
        <taxon>Legionellaceae</taxon>
        <taxon>Legionella</taxon>
    </lineage>
</organism>
<comment type="caution">
    <text evidence="1">The sequence shown here is derived from an EMBL/GenBank/DDBJ whole genome shotgun (WGS) entry which is preliminary data.</text>
</comment>
<sequence length="645" mass="74007">MHVYQYEQIVPGQRKLRLGHVVYPDATYISQTYPAGRHIIYKENKNNNSELSRLEVSFGRLARLFLGADLAPKSKLVKNSDGNIVGLASEYLGYDIARREGVNQEFYRLLTGQKELQWSSVRPGAAEDIPFHFFSQFPPGYFNTLYEAHRRGEIQLDMESFISVLATSYTLEEDDLHKGNFGFYVVKKEDKPRIVFFKIDHDLMLADSVMSHYQSRFLNWFLGSDAFKVTARDLIHFPRLMDSQNYYWPTTPRLFHFNPFHAYTSEAERNAFMQLGQSPGFCAIKWQTFYKHVLMPPELISQQLAHDLDMNKADERAKLSLIMQAVVARQAKLRAVLFTIPEFRQYVLSLDEQACHALVQSMAGDVVTKEATSWPVEVAESIARHQSLCRPDGGFVSGDTPLHAAIRLGDYRYHETWQSFGCYAADVNEHGETALDLAVRLAEDVPVRSDDFRMDLTATIHHLHQEGAKTTITWDSKKLVDEAPWRYLSNSSYLERVRTITDSTALNDLLRDIGEDHRYSLKSQKELAVLCVRRFMEEHKHDPQLKKMLLDLKANLNGTADKAPAPELQYIRQLRSQLWIVRIIRGLFGGTATKVMLNQLINEELRRLTKSSSCTSSFFSQKEILSKEKNEGYDDISPSIIPAPD</sequence>
<dbReference type="AlphaFoldDB" id="A0A0W0XHQ8"/>
<protein>
    <submittedName>
        <fullName evidence="1">Putative Substrate of the Dot/Icm secretion system</fullName>
    </submittedName>
</protein>
<evidence type="ECO:0000313" key="2">
    <source>
        <dbReference type="Proteomes" id="UP000054858"/>
    </source>
</evidence>
<dbReference type="NCBIfam" id="NF043026">
    <property type="entry name" value="T4SS_AnkK"/>
    <property type="match status" value="1"/>
</dbReference>
<accession>A0A0W0XHQ8</accession>
<dbReference type="InterPro" id="IPR049972">
    <property type="entry name" value="T4SS_AnkK"/>
</dbReference>
<gene>
    <name evidence="1" type="ORF">Loak_0198</name>
</gene>
<reference evidence="1 2" key="1">
    <citation type="submission" date="2015-11" db="EMBL/GenBank/DDBJ databases">
        <title>Genomic analysis of 38 Legionella species identifies large and diverse effector repertoires.</title>
        <authorList>
            <person name="Burstein D."/>
            <person name="Amaro F."/>
            <person name="Zusman T."/>
            <person name="Lifshitz Z."/>
            <person name="Cohen O."/>
            <person name="Gilbert J.A."/>
            <person name="Pupko T."/>
            <person name="Shuman H.A."/>
            <person name="Segal G."/>
        </authorList>
    </citation>
    <scope>NUCLEOTIDE SEQUENCE [LARGE SCALE GENOMIC DNA]</scope>
    <source>
        <strain evidence="1 2">Oak Ridge-10</strain>
    </source>
</reference>
<dbReference type="Proteomes" id="UP000054858">
    <property type="component" value="Unassembled WGS sequence"/>
</dbReference>
<dbReference type="PATRIC" id="fig|29423.5.peg.203"/>
<dbReference type="RefSeq" id="WP_025386254.1">
    <property type="nucleotide sequence ID" value="NZ_LCUA01000020.1"/>
</dbReference>